<evidence type="ECO:0000313" key="2">
    <source>
        <dbReference type="EMBL" id="BDG59568.1"/>
    </source>
</evidence>
<organism evidence="2 3">
    <name type="scientific">Caldinitratiruptor microaerophilus</name>
    <dbReference type="NCBI Taxonomy" id="671077"/>
    <lineage>
        <taxon>Bacteria</taxon>
        <taxon>Bacillati</taxon>
        <taxon>Bacillota</taxon>
        <taxon>Clostridia</taxon>
        <taxon>Eubacteriales</taxon>
        <taxon>Symbiobacteriaceae</taxon>
        <taxon>Caldinitratiruptor</taxon>
    </lineage>
</organism>
<protein>
    <submittedName>
        <fullName evidence="2">Uncharacterized protein</fullName>
    </submittedName>
</protein>
<keyword evidence="1" id="KW-1133">Transmembrane helix</keyword>
<feature type="transmembrane region" description="Helical" evidence="1">
    <location>
        <begin position="172"/>
        <end position="193"/>
    </location>
</feature>
<dbReference type="EMBL" id="AP025628">
    <property type="protein sequence ID" value="BDG59568.1"/>
    <property type="molecule type" value="Genomic_DNA"/>
</dbReference>
<sequence>MALPEWAAGLPPWAASWAGLATGFALLAAGFPLSSLALFGLLAGTAAQSGTPWWVAGTLAGAATALGHGASYAVFARLGPPFLQAVAAWIPALAVPVGSLRLVLARRRPWLPLFLLRWVGLGYTQVFWVLGATGGGRPALLAFLLLNDLVWGLVWAYGSVDLVVAAPPIGRWLTLGALALLAMSLVAGSWQFYRSRRRPDRTS</sequence>
<feature type="transmembrane region" description="Helical" evidence="1">
    <location>
        <begin position="81"/>
        <end position="103"/>
    </location>
</feature>
<keyword evidence="3" id="KW-1185">Reference proteome</keyword>
<name>A0AA35G7Q5_9FIRM</name>
<feature type="transmembrane region" description="Helical" evidence="1">
    <location>
        <begin position="53"/>
        <end position="75"/>
    </location>
</feature>
<evidence type="ECO:0000256" key="1">
    <source>
        <dbReference type="SAM" id="Phobius"/>
    </source>
</evidence>
<reference evidence="2" key="1">
    <citation type="submission" date="2022-03" db="EMBL/GenBank/DDBJ databases">
        <title>Complete genome sequence of Caldinitratiruptor microaerophilus.</title>
        <authorList>
            <person name="Mukaiyama R."/>
            <person name="Nishiyama T."/>
            <person name="Ueda K."/>
        </authorList>
    </citation>
    <scope>NUCLEOTIDE SEQUENCE</scope>
    <source>
        <strain evidence="2">JCM 16183</strain>
    </source>
</reference>
<gene>
    <name evidence="2" type="ORF">caldi_06580</name>
</gene>
<dbReference type="KEGG" id="cmic:caldi_06580"/>
<dbReference type="AlphaFoldDB" id="A0AA35G7Q5"/>
<evidence type="ECO:0000313" key="3">
    <source>
        <dbReference type="Proteomes" id="UP001163687"/>
    </source>
</evidence>
<accession>A0AA35G7Q5</accession>
<keyword evidence="1" id="KW-0472">Membrane</keyword>
<feature type="transmembrane region" description="Helical" evidence="1">
    <location>
        <begin position="20"/>
        <end position="41"/>
    </location>
</feature>
<proteinExistence type="predicted"/>
<dbReference type="RefSeq" id="WP_264843687.1">
    <property type="nucleotide sequence ID" value="NZ_AP025628.1"/>
</dbReference>
<feature type="transmembrane region" description="Helical" evidence="1">
    <location>
        <begin position="115"/>
        <end position="133"/>
    </location>
</feature>
<keyword evidence="1" id="KW-0812">Transmembrane</keyword>
<dbReference type="Proteomes" id="UP001163687">
    <property type="component" value="Chromosome"/>
</dbReference>